<feature type="domain" description="AAA+ ATPase" evidence="1">
    <location>
        <begin position="248"/>
        <end position="410"/>
    </location>
</feature>
<name>A0ABU0F8Y5_9HYPH</name>
<dbReference type="InterPro" id="IPR036412">
    <property type="entry name" value="HAD-like_sf"/>
</dbReference>
<sequence>MYFLALATDYDGTIADKEIVTAQTCGALQRFKDSGRRLILVTGRELPDLRRLFPRMDLFDRVVAENGALLFNPADGEERLLAPPVPPAVARRLREMNVAPLAVGRVIVSTWEPHQQAALDVIRELGLELQISFNKGAVMILPPNVNKASGLMAAIRELDLAPQNVVAVGDAENDHAFLSACGCSAAVANALPVIKTEADIVLSGDHGVGVAELIDRVIREDAGIASKADHGILAGVDRQGRDVHLEPYRGNVLIVGPSACGKSTLATALSERMADKKFEFCIVDPEGDYVELEHAISIGNRETPPSLTEAIKLLDEVGVNLVVNLQALGLRERWTLFSTLLQQTAFLRARTGRPHWLVIDEAHEVLQKAHEGAIALLPPSGTVLITAYPQALARPILDTIDLVIALGDEPSATLAAVGRSMHLPLPASQVEAAGGEALFWTCRSGAASVPVPVRVGLPIQAHRRHAGKYAVGDVGPARSFYFHNPLNGSMAKAENLFKFVDVAGTIDDVTWQRHLAAGDYSAWFRHVIKDGALADETARIEADRSLPSRDSRALVRQAIWQRYAAPCEA</sequence>
<protein>
    <submittedName>
        <fullName evidence="2">HAD superfamily hydrolase (TIGR01484 family)</fullName>
    </submittedName>
</protein>
<dbReference type="SMART" id="SM00382">
    <property type="entry name" value="AAA"/>
    <property type="match status" value="1"/>
</dbReference>
<dbReference type="Gene3D" id="3.90.1070.10">
    <property type="match status" value="1"/>
</dbReference>
<dbReference type="GO" id="GO:0016787">
    <property type="term" value="F:hydrolase activity"/>
    <property type="evidence" value="ECO:0007669"/>
    <property type="project" value="UniProtKB-KW"/>
</dbReference>
<dbReference type="RefSeq" id="WP_307422829.1">
    <property type="nucleotide sequence ID" value="NZ_JAUSVK010000001.1"/>
</dbReference>
<dbReference type="Gene3D" id="3.40.50.300">
    <property type="entry name" value="P-loop containing nucleotide triphosphate hydrolases"/>
    <property type="match status" value="1"/>
</dbReference>
<comment type="caution">
    <text evidence="2">The sequence shown here is derived from an EMBL/GenBank/DDBJ whole genome shotgun (WGS) entry which is preliminary data.</text>
</comment>
<dbReference type="InterPro" id="IPR027417">
    <property type="entry name" value="P-loop_NTPase"/>
</dbReference>
<evidence type="ECO:0000313" key="3">
    <source>
        <dbReference type="Proteomes" id="UP001237448"/>
    </source>
</evidence>
<proteinExistence type="predicted"/>
<reference evidence="2 3" key="1">
    <citation type="submission" date="2023-07" db="EMBL/GenBank/DDBJ databases">
        <title>Genomic Encyclopedia of Type Strains, Phase IV (KMG-IV): sequencing the most valuable type-strain genomes for metagenomic binning, comparative biology and taxonomic classification.</title>
        <authorList>
            <person name="Goeker M."/>
        </authorList>
    </citation>
    <scope>NUCLEOTIDE SEQUENCE [LARGE SCALE GENOMIC DNA]</scope>
    <source>
        <strain evidence="2 3">DSM 5896</strain>
    </source>
</reference>
<organism evidence="2 3">
    <name type="scientific">Labrys monachus</name>
    <dbReference type="NCBI Taxonomy" id="217067"/>
    <lineage>
        <taxon>Bacteria</taxon>
        <taxon>Pseudomonadati</taxon>
        <taxon>Pseudomonadota</taxon>
        <taxon>Alphaproteobacteria</taxon>
        <taxon>Hyphomicrobiales</taxon>
        <taxon>Xanthobacteraceae</taxon>
        <taxon>Labrys</taxon>
    </lineage>
</organism>
<dbReference type="Gene3D" id="3.40.50.1000">
    <property type="entry name" value="HAD superfamily/HAD-like"/>
    <property type="match status" value="1"/>
</dbReference>
<dbReference type="InterPro" id="IPR006379">
    <property type="entry name" value="HAD-SF_hydro_IIB"/>
</dbReference>
<dbReference type="PANTHER" id="PTHR10000">
    <property type="entry name" value="PHOSPHOSERINE PHOSPHATASE"/>
    <property type="match status" value="1"/>
</dbReference>
<evidence type="ECO:0000259" key="1">
    <source>
        <dbReference type="SMART" id="SM00382"/>
    </source>
</evidence>
<dbReference type="EMBL" id="JAUSVK010000001">
    <property type="protein sequence ID" value="MDQ0391076.1"/>
    <property type="molecule type" value="Genomic_DNA"/>
</dbReference>
<dbReference type="SUPFAM" id="SSF52540">
    <property type="entry name" value="P-loop containing nucleoside triphosphate hydrolases"/>
    <property type="match status" value="1"/>
</dbReference>
<evidence type="ECO:0000313" key="2">
    <source>
        <dbReference type="EMBL" id="MDQ0391076.1"/>
    </source>
</evidence>
<dbReference type="Proteomes" id="UP001237448">
    <property type="component" value="Unassembled WGS sequence"/>
</dbReference>
<gene>
    <name evidence="2" type="ORF">J3R73_000868</name>
</gene>
<dbReference type="InterPro" id="IPR003593">
    <property type="entry name" value="AAA+_ATPase"/>
</dbReference>
<dbReference type="PANTHER" id="PTHR10000:SF8">
    <property type="entry name" value="HAD SUPERFAMILY HYDROLASE-LIKE, TYPE 3"/>
    <property type="match status" value="1"/>
</dbReference>
<dbReference type="NCBIfam" id="TIGR01484">
    <property type="entry name" value="HAD-SF-IIB"/>
    <property type="match status" value="1"/>
</dbReference>
<dbReference type="SUPFAM" id="SSF56784">
    <property type="entry name" value="HAD-like"/>
    <property type="match status" value="1"/>
</dbReference>
<dbReference type="InterPro" id="IPR023214">
    <property type="entry name" value="HAD_sf"/>
</dbReference>
<dbReference type="Pfam" id="PF08282">
    <property type="entry name" value="Hydrolase_3"/>
    <property type="match status" value="2"/>
</dbReference>
<keyword evidence="2" id="KW-0378">Hydrolase</keyword>
<keyword evidence="3" id="KW-1185">Reference proteome</keyword>
<accession>A0ABU0F8Y5</accession>